<feature type="compositionally biased region" description="Pro residues" evidence="3">
    <location>
        <begin position="303"/>
        <end position="319"/>
    </location>
</feature>
<evidence type="ECO:0000259" key="6">
    <source>
        <dbReference type="PROSITE" id="PS50941"/>
    </source>
</evidence>
<feature type="chain" id="PRO_5015156279" evidence="4">
    <location>
        <begin position="24"/>
        <end position="1075"/>
    </location>
</feature>
<dbReference type="InterPro" id="IPR000922">
    <property type="entry name" value="Lectin_gal-bd_dom"/>
</dbReference>
<dbReference type="Gene3D" id="2.60.120.740">
    <property type="match status" value="2"/>
</dbReference>
<evidence type="ECO:0000256" key="1">
    <source>
        <dbReference type="ARBA" id="ARBA00022669"/>
    </source>
</evidence>
<sequence length="1075" mass="113996">MASLRAAAWLLVLLAAAAGGARAAKCGFRAGGDVNACPGPADCCSIYGFCGTGPRFCGAGRCLGGRCEGAAVTKPPGCDATCAAAAAEGKKAAAVCRSGYRITKVQAPAYGLAAAGCNSPNAYAVVSRLCLGQRACYVAASDVQFGGDPCPQAAAPKRLAFTYTCQDPLLPVVTKPQPKPQPKPQAQPKPQVQAQPKPQPKNTGMPAMPAGFKGTGALEGRRAVARCATGEVIKEISMSYFGRTRFGCKAPASYRVVASKCLGKQACTVKASNRMFGGNPCPALQMRKYLSFRYKCVKVQKPVPKPAPKPVPKPAPKPVPKPKPKPAPKPKPSSGGGGGVGNVPPGSQTSLLWGQAGERWSPYSRVPDLSYSGYMANEKVVPTYAVRVDVRDLGAKGDGITDDTDAFQAAIDEATRLAQLLTTEPCGTTRRCEGFGNEGTQGVAILAPAGTYRITRMLEIWQSNVVLRGEGIGRTTLYYPKALQHIYGNEMQWAYMGGFLVLHGRNFMSDDTQWLLSDLTAGATKGQRRLQVGSTRGIEEGQWVRIFARTPGRTPADRRGLLAADPLLPQANRSSSGSGGDSSSQPLADARRPLPASGASTSEEPGTSSTPSGPSTPSTPGGYLPMPAAFVAGQRDAVAMGLDCDEELGCGAGVNMAAADGTLDAYLYGENLASSARPYDGERIRFASRVSRVGPTWIELERPLPYDLRMEWRPAVYTFATPLQHSGFEDFTVKFKWDKYPAHMKAYGYNAFWLYGCANSWVRNVQIIDSDNGAEAQNSDFITMRGLEFDSTAPRGNKFTQYCDGHHGAWAAASSNVRITQFVFHTKFIHDLTMDVFAQECVYNNGRGVDISLDMHRSAVHNNLLSNIDVGLGTRPFASSGKGSKGTHSGANSTWWNIYSSRGATLYLPDCGYGPLLNWIGVYGPPEICLRPGKCLHGGDVESASVGAAVAGNATREAPAGEGGAQAAAGGDVEAAAVLPRYCPEMRWRTEEHPSGSQPGVQMFAPRDLFTAMVSTRDSRLGLRRAAFDVPRKLAQNEEDLAEQHLAAAAAQQLQQAGHAVGGDDGSCVADVEAQ</sequence>
<feature type="disulfide bond" evidence="2">
    <location>
        <begin position="43"/>
        <end position="57"/>
    </location>
</feature>
<dbReference type="Proteomes" id="UP000239649">
    <property type="component" value="Unassembled WGS sequence"/>
</dbReference>
<keyword evidence="8" id="KW-1185">Reference proteome</keyword>
<keyword evidence="2" id="KW-1015">Disulfide bond</keyword>
<keyword evidence="1 2" id="KW-0147">Chitin-binding</keyword>
<dbReference type="PROSITE" id="PS50941">
    <property type="entry name" value="CHIT_BIND_I_2"/>
    <property type="match status" value="1"/>
</dbReference>
<keyword evidence="4" id="KW-0732">Signal</keyword>
<dbReference type="InterPro" id="IPR036861">
    <property type="entry name" value="Endochitinase-like_sf"/>
</dbReference>
<comment type="caution">
    <text evidence="7">The sequence shown here is derived from an EMBL/GenBank/DDBJ whole genome shotgun (WGS) entry which is preliminary data.</text>
</comment>
<evidence type="ECO:0000313" key="8">
    <source>
        <dbReference type="Proteomes" id="UP000239649"/>
    </source>
</evidence>
<dbReference type="InterPro" id="IPR001002">
    <property type="entry name" value="Chitin-bd_1"/>
</dbReference>
<comment type="caution">
    <text evidence="2">Lacks conserved residue(s) required for the propagation of feature annotation.</text>
</comment>
<dbReference type="Pfam" id="PF02140">
    <property type="entry name" value="SUEL_Lectin"/>
    <property type="match status" value="1"/>
</dbReference>
<dbReference type="InterPro" id="IPR043159">
    <property type="entry name" value="Lectin_gal-bd_sf"/>
</dbReference>
<dbReference type="PROSITE" id="PS50228">
    <property type="entry name" value="SUEL_LECTIN"/>
    <property type="match status" value="2"/>
</dbReference>
<proteinExistence type="predicted"/>
<accession>A0A2P6V0V7</accession>
<dbReference type="InterPro" id="IPR018371">
    <property type="entry name" value="Chitin-binding_1_CS"/>
</dbReference>
<feature type="signal peptide" evidence="4">
    <location>
        <begin position="1"/>
        <end position="23"/>
    </location>
</feature>
<feature type="region of interest" description="Disordered" evidence="3">
    <location>
        <begin position="303"/>
        <end position="351"/>
    </location>
</feature>
<dbReference type="GO" id="GO:0030246">
    <property type="term" value="F:carbohydrate binding"/>
    <property type="evidence" value="ECO:0007669"/>
    <property type="project" value="InterPro"/>
</dbReference>
<dbReference type="OrthoDB" id="509184at2759"/>
<name>A0A2P6V0V7_9CHLO</name>
<dbReference type="Gene3D" id="3.30.60.10">
    <property type="entry name" value="Endochitinase-like"/>
    <property type="match status" value="1"/>
</dbReference>
<evidence type="ECO:0000256" key="3">
    <source>
        <dbReference type="SAM" id="MobiDB-lite"/>
    </source>
</evidence>
<dbReference type="STRING" id="554055.A0A2P6V0V7"/>
<dbReference type="Pfam" id="PF12708">
    <property type="entry name" value="Pect-lyase_RHGA_epim"/>
    <property type="match status" value="1"/>
</dbReference>
<dbReference type="CDD" id="cd22842">
    <property type="entry name" value="Gal_Rha_Lectin_BGal"/>
    <property type="match status" value="1"/>
</dbReference>
<evidence type="ECO:0000259" key="5">
    <source>
        <dbReference type="PROSITE" id="PS50228"/>
    </source>
</evidence>
<feature type="compositionally biased region" description="Pro residues" evidence="3">
    <location>
        <begin position="177"/>
        <end position="187"/>
    </location>
</feature>
<dbReference type="GO" id="GO:0008061">
    <property type="term" value="F:chitin binding"/>
    <property type="evidence" value="ECO:0007669"/>
    <property type="project" value="UniProtKB-UniRule"/>
</dbReference>
<evidence type="ECO:0000256" key="4">
    <source>
        <dbReference type="SAM" id="SignalP"/>
    </source>
</evidence>
<dbReference type="InterPro" id="IPR012334">
    <property type="entry name" value="Pectin_lyas_fold"/>
</dbReference>
<protein>
    <submittedName>
        <fullName evidence="7">Band 7</fullName>
    </submittedName>
</protein>
<feature type="domain" description="SUEL-type lectin" evidence="5">
    <location>
        <begin position="75"/>
        <end position="166"/>
    </location>
</feature>
<dbReference type="Gene3D" id="2.160.20.10">
    <property type="entry name" value="Single-stranded right-handed beta-helix, Pectin lyase-like"/>
    <property type="match status" value="2"/>
</dbReference>
<dbReference type="CDD" id="cd00035">
    <property type="entry name" value="ChtBD1"/>
    <property type="match status" value="1"/>
</dbReference>
<dbReference type="InterPro" id="IPR011050">
    <property type="entry name" value="Pectin_lyase_fold/virulence"/>
</dbReference>
<feature type="domain" description="SUEL-type lectin" evidence="5">
    <location>
        <begin position="217"/>
        <end position="297"/>
    </location>
</feature>
<dbReference type="PROSITE" id="PS00026">
    <property type="entry name" value="CHIT_BIND_I_1"/>
    <property type="match status" value="1"/>
</dbReference>
<evidence type="ECO:0000313" key="7">
    <source>
        <dbReference type="EMBL" id="PSC67722.1"/>
    </source>
</evidence>
<dbReference type="InterPro" id="IPR024535">
    <property type="entry name" value="RHGA/B-epi-like_pectate_lyase"/>
</dbReference>
<feature type="region of interest" description="Disordered" evidence="3">
    <location>
        <begin position="1053"/>
        <end position="1075"/>
    </location>
</feature>
<feature type="domain" description="Chitin-binding type-1" evidence="6">
    <location>
        <begin position="23"/>
        <end position="69"/>
    </location>
</feature>
<evidence type="ECO:0000256" key="2">
    <source>
        <dbReference type="PROSITE-ProRule" id="PRU00261"/>
    </source>
</evidence>
<organism evidence="7 8">
    <name type="scientific">Micractinium conductrix</name>
    <dbReference type="NCBI Taxonomy" id="554055"/>
    <lineage>
        <taxon>Eukaryota</taxon>
        <taxon>Viridiplantae</taxon>
        <taxon>Chlorophyta</taxon>
        <taxon>core chlorophytes</taxon>
        <taxon>Trebouxiophyceae</taxon>
        <taxon>Chlorellales</taxon>
        <taxon>Chlorellaceae</taxon>
        <taxon>Chlorella clade</taxon>
        <taxon>Micractinium</taxon>
    </lineage>
</organism>
<dbReference type="SUPFAM" id="SSF51126">
    <property type="entry name" value="Pectin lyase-like"/>
    <property type="match status" value="1"/>
</dbReference>
<feature type="region of interest" description="Disordered" evidence="3">
    <location>
        <begin position="568"/>
        <end position="627"/>
    </location>
</feature>
<dbReference type="PANTHER" id="PTHR46780">
    <property type="entry name" value="PROTEIN EVA-1"/>
    <property type="match status" value="1"/>
</dbReference>
<feature type="compositionally biased region" description="Low complexity" evidence="3">
    <location>
        <begin position="597"/>
        <end position="622"/>
    </location>
</feature>
<dbReference type="SMART" id="SM00270">
    <property type="entry name" value="ChtBD1"/>
    <property type="match status" value="1"/>
</dbReference>
<reference evidence="7 8" key="1">
    <citation type="journal article" date="2018" name="Plant J.">
        <title>Genome sequences of Chlorella sorokiniana UTEX 1602 and Micractinium conductrix SAG 241.80: implications to maltose excretion by a green alga.</title>
        <authorList>
            <person name="Arriola M.B."/>
            <person name="Velmurugan N."/>
            <person name="Zhang Y."/>
            <person name="Plunkett M.H."/>
            <person name="Hondzo H."/>
            <person name="Barney B.M."/>
        </authorList>
    </citation>
    <scope>NUCLEOTIDE SEQUENCE [LARGE SCALE GENOMIC DNA]</scope>
    <source>
        <strain evidence="7 8">SAG 241.80</strain>
    </source>
</reference>
<feature type="region of interest" description="Disordered" evidence="3">
    <location>
        <begin position="172"/>
        <end position="209"/>
    </location>
</feature>
<dbReference type="EMBL" id="LHPF02000050">
    <property type="protein sequence ID" value="PSC67722.1"/>
    <property type="molecule type" value="Genomic_DNA"/>
</dbReference>
<gene>
    <name evidence="7" type="ORF">C2E20_8658</name>
</gene>
<dbReference type="AlphaFoldDB" id="A0A2P6V0V7"/>